<sequence>MSSRIKSKTWGKKIYEYSTGNYEDAEKSENDNFYSITPVKHQMS</sequence>
<dbReference type="EMBL" id="AP012051">
    <property type="protein sequence ID" value="BAL80170.1"/>
    <property type="molecule type" value="Genomic_DNA"/>
</dbReference>
<proteinExistence type="predicted"/>
<protein>
    <submittedName>
        <fullName evidence="1">Uncharacterized protein</fullName>
    </submittedName>
</protein>
<dbReference type="Proteomes" id="UP000004793">
    <property type="component" value="Chromosome"/>
</dbReference>
<dbReference type="KEGG" id="cex:CSE_00440"/>
<accession>A0A7U6GD76</accession>
<name>A0A7U6GD76_CALEA</name>
<dbReference type="AlphaFoldDB" id="A0A7U6GD76"/>
<gene>
    <name evidence="1" type="ordered locus">CSE_00440</name>
</gene>
<evidence type="ECO:0000313" key="2">
    <source>
        <dbReference type="Proteomes" id="UP000004793"/>
    </source>
</evidence>
<organism evidence="1 2">
    <name type="scientific">Caldisericum exile (strain DSM 21853 / NBRC 104410 / AZM16c01)</name>
    <dbReference type="NCBI Taxonomy" id="511051"/>
    <lineage>
        <taxon>Bacteria</taxon>
        <taxon>Pseudomonadati</taxon>
        <taxon>Caldisericota/Cryosericota group</taxon>
        <taxon>Caldisericota</taxon>
        <taxon>Caldisericia</taxon>
        <taxon>Caldisericales</taxon>
        <taxon>Caldisericaceae</taxon>
        <taxon>Caldisericum</taxon>
    </lineage>
</organism>
<keyword evidence="2" id="KW-1185">Reference proteome</keyword>
<evidence type="ECO:0000313" key="1">
    <source>
        <dbReference type="EMBL" id="BAL80170.1"/>
    </source>
</evidence>
<reference evidence="1 2" key="1">
    <citation type="submission" date="2011-01" db="EMBL/GenBank/DDBJ databases">
        <title>Whole genome sequence of Caldisericum exile AZM16c01.</title>
        <authorList>
            <person name="Narita-Yamada S."/>
            <person name="Kawakoshi A."/>
            <person name="Nakamura S."/>
            <person name="Sasagawa M."/>
            <person name="Fukada J."/>
            <person name="Sekine M."/>
            <person name="Kato Y."/>
            <person name="Fukai R."/>
            <person name="Sasaki K."/>
            <person name="Hanamaki A."/>
            <person name="Narita H."/>
            <person name="Konno Y."/>
            <person name="Mori K."/>
            <person name="Yamazaki S."/>
            <person name="Suzuki K."/>
            <person name="Fujita N."/>
        </authorList>
    </citation>
    <scope>NUCLEOTIDE SEQUENCE [LARGE SCALE GENOMIC DNA]</scope>
    <source>
        <strain evidence="2">DSM 21853 / NBRC 104410 / AZM16c01</strain>
    </source>
</reference>